<dbReference type="InterPro" id="IPR005836">
    <property type="entry name" value="ADP_Glu_pyroP_CS"/>
</dbReference>
<keyword evidence="5 9" id="KW-0547">Nucleotide-binding</keyword>
<gene>
    <name evidence="9 12" type="primary">glgC</name>
    <name evidence="12" type="ORF">ENK37_08490</name>
</gene>
<feature type="site" description="Could play a key role in the communication between the regulatory and the substrate sites" evidence="9">
    <location>
        <position position="105"/>
    </location>
</feature>
<dbReference type="PANTHER" id="PTHR43523:SF2">
    <property type="entry name" value="GLUCOSE-1-PHOSPHATE ADENYLYLTRANSFERASE"/>
    <property type="match status" value="1"/>
</dbReference>
<dbReference type="Pfam" id="PF00483">
    <property type="entry name" value="NTP_transferase"/>
    <property type="match status" value="1"/>
</dbReference>
<dbReference type="GO" id="GO:0005524">
    <property type="term" value="F:ATP binding"/>
    <property type="evidence" value="ECO:0007669"/>
    <property type="project" value="UniProtKB-KW"/>
</dbReference>
<evidence type="ECO:0000313" key="12">
    <source>
        <dbReference type="EMBL" id="HGY10070.1"/>
    </source>
</evidence>
<dbReference type="InterPro" id="IPR029044">
    <property type="entry name" value="Nucleotide-diphossugar_trans"/>
</dbReference>
<dbReference type="GO" id="GO:0005978">
    <property type="term" value="P:glycogen biosynthetic process"/>
    <property type="evidence" value="ECO:0007669"/>
    <property type="project" value="UniProtKB-UniRule"/>
</dbReference>
<dbReference type="InterPro" id="IPR023049">
    <property type="entry name" value="GlgC_bac"/>
</dbReference>
<evidence type="ECO:0000256" key="2">
    <source>
        <dbReference type="ARBA" id="ARBA00022600"/>
    </source>
</evidence>
<dbReference type="EMBL" id="DRPZ01000215">
    <property type="protein sequence ID" value="HGY10070.1"/>
    <property type="molecule type" value="Genomic_DNA"/>
</dbReference>
<dbReference type="PROSITE" id="PS00808">
    <property type="entry name" value="ADP_GLC_PYROPHOSPH_1"/>
    <property type="match status" value="1"/>
</dbReference>
<proteinExistence type="inferred from homology"/>
<feature type="binding site" evidence="9">
    <location>
        <position position="204"/>
    </location>
    <ligand>
        <name>alpha-D-glucose 1-phosphate</name>
        <dbReference type="ChEBI" id="CHEBI:58601"/>
    </ligand>
</feature>
<reference evidence="12" key="1">
    <citation type="journal article" date="2020" name="mSystems">
        <title>Genome- and Community-Level Interaction Insights into Carbon Utilization and Element Cycling Functions of Hydrothermarchaeota in Hydrothermal Sediment.</title>
        <authorList>
            <person name="Zhou Z."/>
            <person name="Liu Y."/>
            <person name="Xu W."/>
            <person name="Pan J."/>
            <person name="Luo Z.H."/>
            <person name="Li M."/>
        </authorList>
    </citation>
    <scope>NUCLEOTIDE SEQUENCE [LARGE SCALE GENOMIC DNA]</scope>
    <source>
        <strain evidence="12">HyVt-570</strain>
    </source>
</reference>
<organism evidence="12">
    <name type="scientific">Oceanithermus profundus</name>
    <dbReference type="NCBI Taxonomy" id="187137"/>
    <lineage>
        <taxon>Bacteria</taxon>
        <taxon>Thermotogati</taxon>
        <taxon>Deinococcota</taxon>
        <taxon>Deinococci</taxon>
        <taxon>Thermales</taxon>
        <taxon>Thermaceae</taxon>
        <taxon>Oceanithermus</taxon>
    </lineage>
</organism>
<dbReference type="UniPathway" id="UPA00164"/>
<comment type="subunit">
    <text evidence="9">Homotetramer.</text>
</comment>
<evidence type="ECO:0000256" key="7">
    <source>
        <dbReference type="ARBA" id="ARBA00023056"/>
    </source>
</evidence>
<dbReference type="AlphaFoldDB" id="A0A7C4VH59"/>
<dbReference type="SUPFAM" id="SSF51161">
    <property type="entry name" value="Trimeric LpxA-like enzymes"/>
    <property type="match status" value="1"/>
</dbReference>
<evidence type="ECO:0000259" key="11">
    <source>
        <dbReference type="Pfam" id="PF24894"/>
    </source>
</evidence>
<dbReference type="HAMAP" id="MF_00624">
    <property type="entry name" value="GlgC"/>
    <property type="match status" value="1"/>
</dbReference>
<dbReference type="Gene3D" id="2.160.10.10">
    <property type="entry name" value="Hexapeptide repeat proteins"/>
    <property type="match status" value="1"/>
</dbReference>
<dbReference type="Pfam" id="PF24894">
    <property type="entry name" value="Hexapep_GlmU"/>
    <property type="match status" value="1"/>
</dbReference>
<comment type="similarity">
    <text evidence="1 9">Belongs to the bacterial/plant glucose-1-phosphate adenylyltransferase family.</text>
</comment>
<keyword evidence="7 9" id="KW-0320">Glycogen biosynthesis</keyword>
<evidence type="ECO:0000256" key="8">
    <source>
        <dbReference type="ARBA" id="ARBA00023277"/>
    </source>
</evidence>
<keyword evidence="3 9" id="KW-0808">Transferase</keyword>
<evidence type="ECO:0000256" key="5">
    <source>
        <dbReference type="ARBA" id="ARBA00022741"/>
    </source>
</evidence>
<feature type="binding site" evidence="9">
    <location>
        <begin position="186"/>
        <end position="187"/>
    </location>
    <ligand>
        <name>alpha-D-glucose 1-phosphate</name>
        <dbReference type="ChEBI" id="CHEBI:58601"/>
    </ligand>
</feature>
<keyword evidence="8 9" id="KW-0119">Carbohydrate metabolism</keyword>
<dbReference type="EC" id="2.7.7.27" evidence="9"/>
<keyword evidence="2 9" id="KW-0321">Glycogen metabolism</keyword>
<comment type="pathway">
    <text evidence="9">Glycan biosynthesis; glycogen biosynthesis.</text>
</comment>
<accession>A0A7C4VH59</accession>
<evidence type="ECO:0000256" key="9">
    <source>
        <dbReference type="HAMAP-Rule" id="MF_00624"/>
    </source>
</evidence>
<evidence type="ECO:0000256" key="4">
    <source>
        <dbReference type="ARBA" id="ARBA00022695"/>
    </source>
</evidence>
<dbReference type="InterPro" id="IPR011831">
    <property type="entry name" value="ADP-Glc_PPase"/>
</dbReference>
<dbReference type="PROSITE" id="PS00809">
    <property type="entry name" value="ADP_GLC_PYROPHOSPH_2"/>
    <property type="match status" value="1"/>
</dbReference>
<evidence type="ECO:0000259" key="10">
    <source>
        <dbReference type="Pfam" id="PF00483"/>
    </source>
</evidence>
<dbReference type="CDD" id="cd02508">
    <property type="entry name" value="ADP_Glucose_PP"/>
    <property type="match status" value="1"/>
</dbReference>
<dbReference type="InterPro" id="IPR056818">
    <property type="entry name" value="GlmU/GlgC-like_hexapep"/>
</dbReference>
<feature type="binding site" evidence="9">
    <location>
        <position position="171"/>
    </location>
    <ligand>
        <name>alpha-D-glucose 1-phosphate</name>
        <dbReference type="ChEBI" id="CHEBI:58601"/>
    </ligand>
</feature>
<sequence length="419" mass="47112">MPTGKRLRVLGMILAGGQGSRLYPLTAKRSKPAVPFGAKYRIIDFVLNNFMNSGIFSVYVLIQYKAQSLTEHIQRYWRFGAFLDDHFIILVPAQMYRYEELGPVWYRGTADAIYQNLHLVENNDPEVVAVFGGDHIYKMNIRHMVDFHQDVAADVTIAAYTVPIEEASRFGVIQVDERWRIVDFQEKPEHPKPIPGRPGEALVSMGNYLFNQEPLVELLERDGVDPESSHDFGKDVLPAALAEGYALYAYDFQSNPIPGADGANTYWRDVGTLDAYFEANMDLVAVLPQFDLFNPEWPLRTANLFSPPAKFVHETGERVGQAFNSLLAGGVIVSGGTVRESVLFRRVRVNSYSLVENAVLFDDVEVGRRARIRNAVIDKNVRVPEGVEIGYDLDTDRARGFTVTPSGVVVVPKGYRFEL</sequence>
<comment type="function">
    <text evidence="9">Involved in the biosynthesis of ADP-glucose, a building block required for the elongation reactions to produce glycogen. Catalyzes the reaction between ATP and alpha-D-glucose 1-phosphate (G1P) to produce pyrophosphate and ADP-Glc.</text>
</comment>
<dbReference type="SUPFAM" id="SSF53448">
    <property type="entry name" value="Nucleotide-diphospho-sugar transferases"/>
    <property type="match status" value="1"/>
</dbReference>
<feature type="binding site" evidence="9">
    <location>
        <position position="106"/>
    </location>
    <ligand>
        <name>alpha-D-glucose 1-phosphate</name>
        <dbReference type="ChEBI" id="CHEBI:58601"/>
    </ligand>
</feature>
<dbReference type="NCBIfam" id="TIGR02091">
    <property type="entry name" value="glgC"/>
    <property type="match status" value="1"/>
</dbReference>
<dbReference type="CDD" id="cd04651">
    <property type="entry name" value="LbH_G1P_AT_C"/>
    <property type="match status" value="1"/>
</dbReference>
<dbReference type="NCBIfam" id="NF001947">
    <property type="entry name" value="PRK00725.1"/>
    <property type="match status" value="1"/>
</dbReference>
<keyword evidence="6 9" id="KW-0067">ATP-binding</keyword>
<feature type="site" description="Could play a key role in the communication between the regulatory and the substrate sites" evidence="9">
    <location>
        <position position="63"/>
    </location>
</feature>
<dbReference type="NCBIfam" id="NF002023">
    <property type="entry name" value="PRK00844.1"/>
    <property type="match status" value="1"/>
</dbReference>
<comment type="catalytic activity">
    <reaction evidence="9">
        <text>alpha-D-glucose 1-phosphate + ATP + H(+) = ADP-alpha-D-glucose + diphosphate</text>
        <dbReference type="Rhea" id="RHEA:12120"/>
        <dbReference type="ChEBI" id="CHEBI:15378"/>
        <dbReference type="ChEBI" id="CHEBI:30616"/>
        <dbReference type="ChEBI" id="CHEBI:33019"/>
        <dbReference type="ChEBI" id="CHEBI:57498"/>
        <dbReference type="ChEBI" id="CHEBI:58601"/>
        <dbReference type="EC" id="2.7.7.27"/>
    </reaction>
</comment>
<name>A0A7C4VH59_9DEIN</name>
<feature type="domain" description="Nucleotidyl transferase" evidence="10">
    <location>
        <begin position="11"/>
        <end position="283"/>
    </location>
</feature>
<dbReference type="Gene3D" id="3.90.550.10">
    <property type="entry name" value="Spore Coat Polysaccharide Biosynthesis Protein SpsA, Chain A"/>
    <property type="match status" value="1"/>
</dbReference>
<dbReference type="InterPro" id="IPR011004">
    <property type="entry name" value="Trimer_LpxA-like_sf"/>
</dbReference>
<evidence type="ECO:0000256" key="6">
    <source>
        <dbReference type="ARBA" id="ARBA00022840"/>
    </source>
</evidence>
<keyword evidence="4 9" id="KW-0548">Nucleotidyltransferase</keyword>
<protein>
    <recommendedName>
        <fullName evidence="9">Glucose-1-phosphate adenylyltransferase</fullName>
        <ecNumber evidence="9">2.7.7.27</ecNumber>
    </recommendedName>
    <alternativeName>
        <fullName evidence="9">ADP-glucose pyrophosphorylase</fullName>
        <shortName evidence="9">ADPGlc PPase</shortName>
    </alternativeName>
    <alternativeName>
        <fullName evidence="9">ADP-glucose synthase</fullName>
    </alternativeName>
</protein>
<evidence type="ECO:0000256" key="3">
    <source>
        <dbReference type="ARBA" id="ARBA00022679"/>
    </source>
</evidence>
<comment type="caution">
    <text evidence="12">The sequence shown here is derived from an EMBL/GenBank/DDBJ whole genome shotgun (WGS) entry which is preliminary data.</text>
</comment>
<dbReference type="GO" id="GO:0008878">
    <property type="term" value="F:glucose-1-phosphate adenylyltransferase activity"/>
    <property type="evidence" value="ECO:0007669"/>
    <property type="project" value="UniProtKB-UniRule"/>
</dbReference>
<dbReference type="PANTHER" id="PTHR43523">
    <property type="entry name" value="GLUCOSE-1-PHOSPHATE ADENYLYLTRANSFERASE-RELATED"/>
    <property type="match status" value="1"/>
</dbReference>
<dbReference type="Proteomes" id="UP000885759">
    <property type="component" value="Unassembled WGS sequence"/>
</dbReference>
<feature type="domain" description="Glucose-1-phosphate adenylyltransferase/Bifunctional protein GlmU-like C-terminal hexapeptide" evidence="11">
    <location>
        <begin position="307"/>
        <end position="411"/>
    </location>
</feature>
<evidence type="ECO:0000256" key="1">
    <source>
        <dbReference type="ARBA" id="ARBA00010443"/>
    </source>
</evidence>
<dbReference type="InterPro" id="IPR005835">
    <property type="entry name" value="NTP_transferase_dom"/>
</dbReference>